<accession>A0A858QAC0</accession>
<dbReference type="EMBL" id="CP046565">
    <property type="protein sequence ID" value="QJD30780.1"/>
    <property type="molecule type" value="Genomic_DNA"/>
</dbReference>
<dbReference type="Proteomes" id="UP000503004">
    <property type="component" value="Chromosome"/>
</dbReference>
<dbReference type="PANTHER" id="PTHR21266:SF57">
    <property type="entry name" value="3-CHLOROBENZOATE-3,4-DIOXYGENASE"/>
    <property type="match status" value="1"/>
</dbReference>
<dbReference type="SUPFAM" id="SSF55961">
    <property type="entry name" value="Bet v1-like"/>
    <property type="match status" value="1"/>
</dbReference>
<dbReference type="Pfam" id="PF00355">
    <property type="entry name" value="Rieske"/>
    <property type="match status" value="1"/>
</dbReference>
<dbReference type="GO" id="GO:0016491">
    <property type="term" value="F:oxidoreductase activity"/>
    <property type="evidence" value="ECO:0007669"/>
    <property type="project" value="UniProtKB-KW"/>
</dbReference>
<dbReference type="Gene3D" id="2.102.10.10">
    <property type="entry name" value="Rieske [2Fe-2S] iron-sulphur domain"/>
    <property type="match status" value="1"/>
</dbReference>
<evidence type="ECO:0000313" key="7">
    <source>
        <dbReference type="EMBL" id="QJD30780.1"/>
    </source>
</evidence>
<dbReference type="KEGG" id="metu:GNH96_12925"/>
<reference evidence="8" key="1">
    <citation type="submission" date="2019-12" db="EMBL/GenBank/DDBJ databases">
        <authorList>
            <person name="Awala S.I."/>
            <person name="Rhee S.K."/>
        </authorList>
    </citation>
    <scope>NUCLEOTIDE SEQUENCE [LARGE SCALE GENOMIC DNA]</scope>
    <source>
        <strain evidence="8">IM1</strain>
    </source>
</reference>
<evidence type="ECO:0000256" key="5">
    <source>
        <dbReference type="ARBA" id="ARBA00023014"/>
    </source>
</evidence>
<keyword evidence="5" id="KW-0411">Iron-sulfur</keyword>
<dbReference type="InterPro" id="IPR036922">
    <property type="entry name" value="Rieske_2Fe-2S_sf"/>
</dbReference>
<dbReference type="GO" id="GO:0051537">
    <property type="term" value="F:2 iron, 2 sulfur cluster binding"/>
    <property type="evidence" value="ECO:0007669"/>
    <property type="project" value="UniProtKB-KW"/>
</dbReference>
<name>A0A858QAC0_9GAMM</name>
<evidence type="ECO:0000259" key="6">
    <source>
        <dbReference type="PROSITE" id="PS51296"/>
    </source>
</evidence>
<keyword evidence="2" id="KW-0479">Metal-binding</keyword>
<protein>
    <submittedName>
        <fullName evidence="7">Rieske 2Fe-2S domain-containing protein</fullName>
    </submittedName>
</protein>
<keyword evidence="8" id="KW-1185">Reference proteome</keyword>
<dbReference type="Pfam" id="PF19112">
    <property type="entry name" value="VanA_C"/>
    <property type="match status" value="1"/>
</dbReference>
<feature type="domain" description="Rieske" evidence="6">
    <location>
        <begin position="29"/>
        <end position="135"/>
    </location>
</feature>
<evidence type="ECO:0000256" key="3">
    <source>
        <dbReference type="ARBA" id="ARBA00023002"/>
    </source>
</evidence>
<dbReference type="InterPro" id="IPR050584">
    <property type="entry name" value="Cholesterol_7-desaturase"/>
</dbReference>
<dbReference type="AlphaFoldDB" id="A0A858QAC0"/>
<evidence type="ECO:0000256" key="2">
    <source>
        <dbReference type="ARBA" id="ARBA00022723"/>
    </source>
</evidence>
<dbReference type="InterPro" id="IPR044043">
    <property type="entry name" value="VanA_C_cat"/>
</dbReference>
<evidence type="ECO:0000256" key="1">
    <source>
        <dbReference type="ARBA" id="ARBA00022714"/>
    </source>
</evidence>
<organism evidence="7 8">
    <name type="scientific">Methylococcus geothermalis</name>
    <dbReference type="NCBI Taxonomy" id="2681310"/>
    <lineage>
        <taxon>Bacteria</taxon>
        <taxon>Pseudomonadati</taxon>
        <taxon>Pseudomonadota</taxon>
        <taxon>Gammaproteobacteria</taxon>
        <taxon>Methylococcales</taxon>
        <taxon>Methylococcaceae</taxon>
        <taxon>Methylococcus</taxon>
    </lineage>
</organism>
<keyword evidence="1" id="KW-0001">2Fe-2S</keyword>
<dbReference type="RefSeq" id="WP_169604055.1">
    <property type="nucleotide sequence ID" value="NZ_CP046565.1"/>
</dbReference>
<dbReference type="InterPro" id="IPR017941">
    <property type="entry name" value="Rieske_2Fe-2S"/>
</dbReference>
<dbReference type="SUPFAM" id="SSF50022">
    <property type="entry name" value="ISP domain"/>
    <property type="match status" value="1"/>
</dbReference>
<dbReference type="GO" id="GO:0046872">
    <property type="term" value="F:metal ion binding"/>
    <property type="evidence" value="ECO:0007669"/>
    <property type="project" value="UniProtKB-KW"/>
</dbReference>
<keyword evidence="3" id="KW-0560">Oxidoreductase</keyword>
<dbReference type="PROSITE" id="PS51296">
    <property type="entry name" value="RIESKE"/>
    <property type="match status" value="1"/>
</dbReference>
<dbReference type="PANTHER" id="PTHR21266">
    <property type="entry name" value="IRON-SULFUR DOMAIN CONTAINING PROTEIN"/>
    <property type="match status" value="1"/>
</dbReference>
<evidence type="ECO:0000313" key="8">
    <source>
        <dbReference type="Proteomes" id="UP000503004"/>
    </source>
</evidence>
<gene>
    <name evidence="7" type="ORF">GNH96_12925</name>
</gene>
<evidence type="ECO:0000256" key="4">
    <source>
        <dbReference type="ARBA" id="ARBA00023004"/>
    </source>
</evidence>
<keyword evidence="4" id="KW-0408">Iron</keyword>
<proteinExistence type="predicted"/>
<sequence>MNRSTENQAIPELPRRRQVRTIGLSGNYWYVVEVDGKLKPRQVKRVRFWSQDIALFRDAGGKLHAVEDRCPHRQLALSQGFVEDGNLVCTYHGWKFDGCGRCTDIHHELGKGRSKLPKIRIRTYPVKAQWGLIWLFPGDPALADSVPLPTIPQLEGDKPWPFFPIDVTIRSHFSMIVENVCDFNHEYLHRHKRPFLQPTLREWKQDGDSVRVYYDTRFDGSPVAKLFMEGGARDLNEIEIWYQYPYQGSDIGGKYIHWLFMLPEDECTTRCFFVFLFGPIHIPILNWKMPEFLRKPILWFTNKWYIEPLLGEDKWALELEQDGFERYPDAPQIELNPAIPSFQKLSLEKWKAYQQSSPMDDPKPATDPA</sequence>